<gene>
    <name evidence="5" type="ORF">GNT65_05805</name>
</gene>
<dbReference type="AlphaFoldDB" id="A0A6L7HYG4"/>
<name>A0A6L7HYG4_9GAMM</name>
<keyword evidence="2 3" id="KW-0378">Hydrolase</keyword>
<dbReference type="PROSITE" id="PS51462">
    <property type="entry name" value="NUDIX"/>
    <property type="match status" value="1"/>
</dbReference>
<dbReference type="InterPro" id="IPR000086">
    <property type="entry name" value="NUDIX_hydrolase_dom"/>
</dbReference>
<organism evidence="5 6">
    <name type="scientific">Shewanella insulae</name>
    <dbReference type="NCBI Taxonomy" id="2681496"/>
    <lineage>
        <taxon>Bacteria</taxon>
        <taxon>Pseudomonadati</taxon>
        <taxon>Pseudomonadota</taxon>
        <taxon>Gammaproteobacteria</taxon>
        <taxon>Alteromonadales</taxon>
        <taxon>Shewanellaceae</taxon>
        <taxon>Shewanella</taxon>
    </lineage>
</organism>
<dbReference type="InterPro" id="IPR020476">
    <property type="entry name" value="Nudix_hydrolase"/>
</dbReference>
<evidence type="ECO:0000259" key="4">
    <source>
        <dbReference type="PROSITE" id="PS51462"/>
    </source>
</evidence>
<dbReference type="PANTHER" id="PTHR43046">
    <property type="entry name" value="GDP-MANNOSE MANNOSYL HYDROLASE"/>
    <property type="match status" value="1"/>
</dbReference>
<evidence type="ECO:0000313" key="6">
    <source>
        <dbReference type="Proteomes" id="UP000474778"/>
    </source>
</evidence>
<feature type="domain" description="Nudix hydrolase" evidence="4">
    <location>
        <begin position="26"/>
        <end position="163"/>
    </location>
</feature>
<protein>
    <submittedName>
        <fullName evidence="5">NUDIX domain-containing protein</fullName>
    </submittedName>
</protein>
<evidence type="ECO:0000256" key="3">
    <source>
        <dbReference type="RuleBase" id="RU003476"/>
    </source>
</evidence>
<dbReference type="PROSITE" id="PS00893">
    <property type="entry name" value="NUDIX_BOX"/>
    <property type="match status" value="1"/>
</dbReference>
<dbReference type="PRINTS" id="PR00502">
    <property type="entry name" value="NUDIXFAMILY"/>
</dbReference>
<evidence type="ECO:0000256" key="2">
    <source>
        <dbReference type="ARBA" id="ARBA00022801"/>
    </source>
</evidence>
<dbReference type="EMBL" id="WRPA01000004">
    <property type="protein sequence ID" value="MXR68188.1"/>
    <property type="molecule type" value="Genomic_DNA"/>
</dbReference>
<dbReference type="SUPFAM" id="SSF55811">
    <property type="entry name" value="Nudix"/>
    <property type="match status" value="1"/>
</dbReference>
<dbReference type="PANTHER" id="PTHR43046:SF15">
    <property type="entry name" value="MUTT_NUDIX FAMILY PROTEIN"/>
    <property type="match status" value="1"/>
</dbReference>
<dbReference type="InterPro" id="IPR020084">
    <property type="entry name" value="NUDIX_hydrolase_CS"/>
</dbReference>
<dbReference type="GO" id="GO:0016787">
    <property type="term" value="F:hydrolase activity"/>
    <property type="evidence" value="ECO:0007669"/>
    <property type="project" value="UniProtKB-KW"/>
</dbReference>
<dbReference type="Pfam" id="PF00293">
    <property type="entry name" value="NUDIX"/>
    <property type="match status" value="1"/>
</dbReference>
<dbReference type="InterPro" id="IPR015797">
    <property type="entry name" value="NUDIX_hydrolase-like_dom_sf"/>
</dbReference>
<comment type="cofactor">
    <cofactor evidence="1">
        <name>Mg(2+)</name>
        <dbReference type="ChEBI" id="CHEBI:18420"/>
    </cofactor>
</comment>
<dbReference type="RefSeq" id="WP_160794301.1">
    <property type="nucleotide sequence ID" value="NZ_CANMWR010000001.1"/>
</dbReference>
<sequence>MRLLKSTLHPDLNATTPEEITGLGFTRRAARAIVLRDSQILMLYTERYHDYSIPGGGVDEGEDIRQALLRELEEETGAHTIQILSEFGRYQEFRPWHKPGFDFVQMESYCFVCAIGEELGDTRLEHHELQNGMRPVWIDIHEAIAHNEHTMAHSDKKGLSIERETYLLRLIRDELLTR</sequence>
<dbReference type="Proteomes" id="UP000474778">
    <property type="component" value="Unassembled WGS sequence"/>
</dbReference>
<reference evidence="5 6" key="1">
    <citation type="submission" date="2019-12" db="EMBL/GenBank/DDBJ databases">
        <title>Shewanella insulae sp. nov., isolated from a tidal flat.</title>
        <authorList>
            <person name="Yoon J.-H."/>
        </authorList>
    </citation>
    <scope>NUCLEOTIDE SEQUENCE [LARGE SCALE GENOMIC DNA]</scope>
    <source>
        <strain evidence="5 6">JBTF-M18</strain>
    </source>
</reference>
<comment type="caution">
    <text evidence="5">The sequence shown here is derived from an EMBL/GenBank/DDBJ whole genome shotgun (WGS) entry which is preliminary data.</text>
</comment>
<evidence type="ECO:0000313" key="5">
    <source>
        <dbReference type="EMBL" id="MXR68188.1"/>
    </source>
</evidence>
<keyword evidence="6" id="KW-1185">Reference proteome</keyword>
<dbReference type="Gene3D" id="3.90.79.10">
    <property type="entry name" value="Nucleoside Triphosphate Pyrophosphohydrolase"/>
    <property type="match status" value="1"/>
</dbReference>
<accession>A0A6L7HYG4</accession>
<comment type="similarity">
    <text evidence="3">Belongs to the Nudix hydrolase family.</text>
</comment>
<proteinExistence type="inferred from homology"/>
<evidence type="ECO:0000256" key="1">
    <source>
        <dbReference type="ARBA" id="ARBA00001946"/>
    </source>
</evidence>